<reference evidence="1" key="1">
    <citation type="journal article" date="2020" name="Stud. Mycol.">
        <title>101 Dothideomycetes genomes: a test case for predicting lifestyles and emergence of pathogens.</title>
        <authorList>
            <person name="Haridas S."/>
            <person name="Albert R."/>
            <person name="Binder M."/>
            <person name="Bloem J."/>
            <person name="Labutti K."/>
            <person name="Salamov A."/>
            <person name="Andreopoulos B."/>
            <person name="Baker S."/>
            <person name="Barry K."/>
            <person name="Bills G."/>
            <person name="Bluhm B."/>
            <person name="Cannon C."/>
            <person name="Castanera R."/>
            <person name="Culley D."/>
            <person name="Daum C."/>
            <person name="Ezra D."/>
            <person name="Gonzalez J."/>
            <person name="Henrissat B."/>
            <person name="Kuo A."/>
            <person name="Liang C."/>
            <person name="Lipzen A."/>
            <person name="Lutzoni F."/>
            <person name="Magnuson J."/>
            <person name="Mondo S."/>
            <person name="Nolan M."/>
            <person name="Ohm R."/>
            <person name="Pangilinan J."/>
            <person name="Park H.-J."/>
            <person name="Ramirez L."/>
            <person name="Alfaro M."/>
            <person name="Sun H."/>
            <person name="Tritt A."/>
            <person name="Yoshinaga Y."/>
            <person name="Zwiers L.-H."/>
            <person name="Turgeon B."/>
            <person name="Goodwin S."/>
            <person name="Spatafora J."/>
            <person name="Crous P."/>
            <person name="Grigoriev I."/>
        </authorList>
    </citation>
    <scope>NUCLEOTIDE SEQUENCE</scope>
    <source>
        <strain evidence="1">CBS 107.79</strain>
    </source>
</reference>
<name>A0A6A5UWT1_9PLEO</name>
<gene>
    <name evidence="1" type="ORF">BU23DRAFT_652922</name>
</gene>
<dbReference type="AlphaFoldDB" id="A0A6A5UWT1"/>
<dbReference type="Proteomes" id="UP000800036">
    <property type="component" value="Unassembled WGS sequence"/>
</dbReference>
<sequence length="140" mass="16307">MFWVAMKPGVTFTDQWLEDDDYYAGIMHSLSGGSFDKPAQEWKIYFWTLAFDGGLVERPMRIANLQKFDGEQKMVSMPLDLQNLKGNRVAEDLISHGKLYWSHLREKCRYYKGKTKTFPHNEVDGLVMVDMDVYFDFSGS</sequence>
<dbReference type="EMBL" id="ML976709">
    <property type="protein sequence ID" value="KAF1969451.1"/>
    <property type="molecule type" value="Genomic_DNA"/>
</dbReference>
<accession>A0A6A5UWT1</accession>
<dbReference type="OrthoDB" id="10042665at2759"/>
<evidence type="ECO:0000313" key="1">
    <source>
        <dbReference type="EMBL" id="KAF1969451.1"/>
    </source>
</evidence>
<organism evidence="1 2">
    <name type="scientific">Bimuria novae-zelandiae CBS 107.79</name>
    <dbReference type="NCBI Taxonomy" id="1447943"/>
    <lineage>
        <taxon>Eukaryota</taxon>
        <taxon>Fungi</taxon>
        <taxon>Dikarya</taxon>
        <taxon>Ascomycota</taxon>
        <taxon>Pezizomycotina</taxon>
        <taxon>Dothideomycetes</taxon>
        <taxon>Pleosporomycetidae</taxon>
        <taxon>Pleosporales</taxon>
        <taxon>Massarineae</taxon>
        <taxon>Didymosphaeriaceae</taxon>
        <taxon>Bimuria</taxon>
    </lineage>
</organism>
<evidence type="ECO:0000313" key="2">
    <source>
        <dbReference type="Proteomes" id="UP000800036"/>
    </source>
</evidence>
<protein>
    <submittedName>
        <fullName evidence="1">Uncharacterized protein</fullName>
    </submittedName>
</protein>
<keyword evidence="2" id="KW-1185">Reference proteome</keyword>
<proteinExistence type="predicted"/>